<sequence>MLYKEIATQLIQLAENDLAVREQLLSQGKLSEGYNPEMEAVHKSNSQALKTIIKKIGYPTISKVGHEASGAAWLIIQHSIGDPDFMIHCYTVMLKNKEDISNENIAYLHDRILMYQSKPQKYGTQLISIDTPYPVENIANLNKYRIEIGLPPLSEAQIKNIPPIHDIESIDNDNPTYNEWRKKTGWIK</sequence>
<dbReference type="EMBL" id="JAERTY010000001">
    <property type="protein sequence ID" value="MBL1407637.1"/>
    <property type="molecule type" value="Genomic_DNA"/>
</dbReference>
<gene>
    <name evidence="1" type="ORF">JKG61_02605</name>
</gene>
<evidence type="ECO:0000313" key="2">
    <source>
        <dbReference type="Proteomes" id="UP000625283"/>
    </source>
</evidence>
<proteinExistence type="predicted"/>
<name>A0ABS1QYY8_9SPHI</name>
<organism evidence="1 2">
    <name type="scientific">Sphingobacterium faecale</name>
    <dbReference type="NCBI Taxonomy" id="2803775"/>
    <lineage>
        <taxon>Bacteria</taxon>
        <taxon>Pseudomonadati</taxon>
        <taxon>Bacteroidota</taxon>
        <taxon>Sphingobacteriia</taxon>
        <taxon>Sphingobacteriales</taxon>
        <taxon>Sphingobacteriaceae</taxon>
        <taxon>Sphingobacterium</taxon>
    </lineage>
</organism>
<dbReference type="Proteomes" id="UP000625283">
    <property type="component" value="Unassembled WGS sequence"/>
</dbReference>
<protein>
    <submittedName>
        <fullName evidence="1">Uncharacterized protein</fullName>
    </submittedName>
</protein>
<dbReference type="Pfam" id="PF20329">
    <property type="entry name" value="DUF6624"/>
    <property type="match status" value="1"/>
</dbReference>
<evidence type="ECO:0000313" key="1">
    <source>
        <dbReference type="EMBL" id="MBL1407637.1"/>
    </source>
</evidence>
<comment type="caution">
    <text evidence="1">The sequence shown here is derived from an EMBL/GenBank/DDBJ whole genome shotgun (WGS) entry which is preliminary data.</text>
</comment>
<dbReference type="RefSeq" id="WP_202101426.1">
    <property type="nucleotide sequence ID" value="NZ_JAERTY010000001.1"/>
</dbReference>
<dbReference type="InterPro" id="IPR046732">
    <property type="entry name" value="DUF6624"/>
</dbReference>
<reference evidence="1 2" key="1">
    <citation type="submission" date="2021-01" db="EMBL/GenBank/DDBJ databases">
        <title>C459-1 draft genome sequence.</title>
        <authorList>
            <person name="Zhang X.-F."/>
        </authorList>
    </citation>
    <scope>NUCLEOTIDE SEQUENCE [LARGE SCALE GENOMIC DNA]</scope>
    <source>
        <strain evidence="2">C459-1</strain>
    </source>
</reference>
<keyword evidence="2" id="KW-1185">Reference proteome</keyword>
<accession>A0ABS1QYY8</accession>